<evidence type="ECO:0000313" key="11">
    <source>
        <dbReference type="Proteomes" id="UP000193467"/>
    </source>
</evidence>
<feature type="binding site" evidence="8">
    <location>
        <position position="42"/>
    </location>
    <ligand>
        <name>Cu cation</name>
        <dbReference type="ChEBI" id="CHEBI:23378"/>
    </ligand>
</feature>
<dbReference type="EMBL" id="MCGR01000038">
    <property type="protein sequence ID" value="ORY75304.1"/>
    <property type="molecule type" value="Genomic_DNA"/>
</dbReference>
<name>A0A1Y2EVL5_9BASI</name>
<dbReference type="InterPro" id="IPR007745">
    <property type="entry name" value="Cyt_c_oxidase_Cu-chaperone"/>
</dbReference>
<dbReference type="InterPro" id="IPR009069">
    <property type="entry name" value="Cys_alpha_HP_mot_SF"/>
</dbReference>
<comment type="subcellular location">
    <subcellularLocation>
        <location evidence="1">Mitochondrion intermembrane space</location>
    </subcellularLocation>
</comment>
<proteinExistence type="inferred from homology"/>
<evidence type="ECO:0000256" key="7">
    <source>
        <dbReference type="ARBA" id="ARBA00023186"/>
    </source>
</evidence>
<evidence type="ECO:0000256" key="4">
    <source>
        <dbReference type="ARBA" id="ARBA00023008"/>
    </source>
</evidence>
<dbReference type="GO" id="GO:0005758">
    <property type="term" value="C:mitochondrial intermembrane space"/>
    <property type="evidence" value="ECO:0007669"/>
    <property type="project" value="UniProtKB-SubCell"/>
</dbReference>
<dbReference type="AlphaFoldDB" id="A0A1Y2EVL5"/>
<dbReference type="STRING" id="106004.A0A1Y2EVL5"/>
<dbReference type="GO" id="GO:0016531">
    <property type="term" value="F:copper chaperone activity"/>
    <property type="evidence" value="ECO:0007669"/>
    <property type="project" value="InterPro"/>
</dbReference>
<comment type="similarity">
    <text evidence="2">Belongs to the COX17 family.</text>
</comment>
<dbReference type="FunCoup" id="A0A1Y2EVL5">
    <property type="interactions" value="122"/>
</dbReference>
<sequence length="91" mass="9763">MWPFATSPSPAPAASPLGRPLTNSEAADPKLNPLNPEGLKPCCACPETKKLRDDCFLQYGSNADDGADSQAKCKEIVDNHLKCMRSLGFNV</sequence>
<evidence type="ECO:0000256" key="6">
    <source>
        <dbReference type="ARBA" id="ARBA00023157"/>
    </source>
</evidence>
<feature type="binding site" evidence="8">
    <location>
        <position position="43"/>
    </location>
    <ligand>
        <name>Cu cation</name>
        <dbReference type="ChEBI" id="CHEBI:23378"/>
    </ligand>
</feature>
<reference evidence="10 11" key="1">
    <citation type="submission" date="2016-07" db="EMBL/GenBank/DDBJ databases">
        <title>Pervasive Adenine N6-methylation of Active Genes in Fungi.</title>
        <authorList>
            <consortium name="DOE Joint Genome Institute"/>
            <person name="Mondo S.J."/>
            <person name="Dannebaum R.O."/>
            <person name="Kuo R.C."/>
            <person name="Labutti K."/>
            <person name="Haridas S."/>
            <person name="Kuo A."/>
            <person name="Salamov A."/>
            <person name="Ahrendt S.R."/>
            <person name="Lipzen A."/>
            <person name="Sullivan W."/>
            <person name="Andreopoulos W.B."/>
            <person name="Clum A."/>
            <person name="Lindquist E."/>
            <person name="Daum C."/>
            <person name="Ramamoorthy G.K."/>
            <person name="Gryganskyi A."/>
            <person name="Culley D."/>
            <person name="Magnuson J.K."/>
            <person name="James T.Y."/>
            <person name="O'Malley M.A."/>
            <person name="Stajich J.E."/>
            <person name="Spatafora J.W."/>
            <person name="Visel A."/>
            <person name="Grigoriev I.V."/>
        </authorList>
    </citation>
    <scope>NUCLEOTIDE SEQUENCE [LARGE SCALE GENOMIC DNA]</scope>
    <source>
        <strain evidence="10 11">62-1032</strain>
    </source>
</reference>
<dbReference type="FunFam" id="1.10.287.1130:FF:000005">
    <property type="entry name" value="Cytochrome c oxidase assembly protein subunit 17"/>
    <property type="match status" value="1"/>
</dbReference>
<evidence type="ECO:0000256" key="8">
    <source>
        <dbReference type="PIRSR" id="PIRSR607745-1"/>
    </source>
</evidence>
<feature type="region of interest" description="Disordered" evidence="9">
    <location>
        <begin position="1"/>
        <end position="37"/>
    </location>
</feature>
<evidence type="ECO:0000256" key="9">
    <source>
        <dbReference type="SAM" id="MobiDB-lite"/>
    </source>
</evidence>
<evidence type="ECO:0000256" key="1">
    <source>
        <dbReference type="ARBA" id="ARBA00004569"/>
    </source>
</evidence>
<keyword evidence="5" id="KW-0496">Mitochondrion</keyword>
<protein>
    <submittedName>
        <fullName evidence="10">Cytochrome C oxidase copper chaperone-domain-containing protein</fullName>
    </submittedName>
</protein>
<dbReference type="Gene3D" id="1.10.287.1130">
    <property type="entry name" value="CytochromE C oxidase copper chaperone"/>
    <property type="match status" value="1"/>
</dbReference>
<dbReference type="PANTHER" id="PTHR16719:SF0">
    <property type="entry name" value="CYTOCHROME C OXIDASE COPPER CHAPERONE"/>
    <property type="match status" value="1"/>
</dbReference>
<dbReference type="SUPFAM" id="SSF47072">
    <property type="entry name" value="Cysteine alpha-hairpin motif"/>
    <property type="match status" value="1"/>
</dbReference>
<keyword evidence="3 8" id="KW-0479">Metal-binding</keyword>
<dbReference type="InParanoid" id="A0A1Y2EVL5"/>
<evidence type="ECO:0000313" key="10">
    <source>
        <dbReference type="EMBL" id="ORY75304.1"/>
    </source>
</evidence>
<dbReference type="OrthoDB" id="1915887at2759"/>
<keyword evidence="4 8" id="KW-0186">Copper</keyword>
<comment type="caution">
    <text evidence="10">The sequence shown here is derived from an EMBL/GenBank/DDBJ whole genome shotgun (WGS) entry which is preliminary data.</text>
</comment>
<accession>A0A1Y2EVL5</accession>
<dbReference type="GO" id="GO:0005507">
    <property type="term" value="F:copper ion binding"/>
    <property type="evidence" value="ECO:0007669"/>
    <property type="project" value="InterPro"/>
</dbReference>
<organism evidence="10 11">
    <name type="scientific">Leucosporidium creatinivorum</name>
    <dbReference type="NCBI Taxonomy" id="106004"/>
    <lineage>
        <taxon>Eukaryota</taxon>
        <taxon>Fungi</taxon>
        <taxon>Dikarya</taxon>
        <taxon>Basidiomycota</taxon>
        <taxon>Pucciniomycotina</taxon>
        <taxon>Microbotryomycetes</taxon>
        <taxon>Leucosporidiales</taxon>
        <taxon>Leucosporidium</taxon>
    </lineage>
</organism>
<keyword evidence="7" id="KW-0143">Chaperone</keyword>
<evidence type="ECO:0000256" key="5">
    <source>
        <dbReference type="ARBA" id="ARBA00023128"/>
    </source>
</evidence>
<keyword evidence="6" id="KW-1015">Disulfide bond</keyword>
<dbReference type="PANTHER" id="PTHR16719">
    <property type="entry name" value="CYTOCHROME C OXIDASE COPPER CHAPERONE"/>
    <property type="match status" value="1"/>
</dbReference>
<evidence type="ECO:0000256" key="2">
    <source>
        <dbReference type="ARBA" id="ARBA00009241"/>
    </source>
</evidence>
<dbReference type="Proteomes" id="UP000193467">
    <property type="component" value="Unassembled WGS sequence"/>
</dbReference>
<dbReference type="GO" id="GO:0033617">
    <property type="term" value="P:mitochondrial respiratory chain complex IV assembly"/>
    <property type="evidence" value="ECO:0007669"/>
    <property type="project" value="TreeGrafter"/>
</dbReference>
<gene>
    <name evidence="10" type="ORF">BCR35DRAFT_306276</name>
</gene>
<dbReference type="Pfam" id="PF05051">
    <property type="entry name" value="COX17"/>
    <property type="match status" value="1"/>
</dbReference>
<evidence type="ECO:0000256" key="3">
    <source>
        <dbReference type="ARBA" id="ARBA00022723"/>
    </source>
</evidence>
<keyword evidence="11" id="KW-1185">Reference proteome</keyword>